<comment type="caution">
    <text evidence="4">The sequence shown here is derived from an EMBL/GenBank/DDBJ whole genome shotgun (WGS) entry which is preliminary data.</text>
</comment>
<reference evidence="4 5" key="1">
    <citation type="submission" date="2024-09" db="EMBL/GenBank/DDBJ databases">
        <title>Novel species of the genus Pelomonas and Roseateles isolated from streams.</title>
        <authorList>
            <person name="Lu H."/>
        </authorList>
    </citation>
    <scope>NUCLEOTIDE SEQUENCE [LARGE SCALE GENOMIC DNA]</scope>
    <source>
        <strain evidence="4 5">DC23W</strain>
    </source>
</reference>
<protein>
    <submittedName>
        <fullName evidence="4">Alpha/beta hydrolase family protein</fullName>
        <ecNumber evidence="4">3.4.-.-</ecNumber>
    </submittedName>
</protein>
<dbReference type="Proteomes" id="UP001606300">
    <property type="component" value="Unassembled WGS sequence"/>
</dbReference>
<dbReference type="PANTHER" id="PTHR42776">
    <property type="entry name" value="SERINE PEPTIDASE S9 FAMILY MEMBER"/>
    <property type="match status" value="1"/>
</dbReference>
<evidence type="ECO:0000256" key="1">
    <source>
        <dbReference type="ARBA" id="ARBA00022801"/>
    </source>
</evidence>
<organism evidence="4 5">
    <name type="scientific">Pelomonas dachongensis</name>
    <dbReference type="NCBI Taxonomy" id="3299029"/>
    <lineage>
        <taxon>Bacteria</taxon>
        <taxon>Pseudomonadati</taxon>
        <taxon>Pseudomonadota</taxon>
        <taxon>Betaproteobacteria</taxon>
        <taxon>Burkholderiales</taxon>
        <taxon>Sphaerotilaceae</taxon>
        <taxon>Roseateles</taxon>
    </lineage>
</organism>
<evidence type="ECO:0000313" key="4">
    <source>
        <dbReference type="EMBL" id="MFG6414131.1"/>
    </source>
</evidence>
<keyword evidence="2" id="KW-0732">Signal</keyword>
<dbReference type="PANTHER" id="PTHR42776:SF27">
    <property type="entry name" value="DIPEPTIDYL PEPTIDASE FAMILY MEMBER 6"/>
    <property type="match status" value="1"/>
</dbReference>
<keyword evidence="1 4" id="KW-0378">Hydrolase</keyword>
<dbReference type="GO" id="GO:0016787">
    <property type="term" value="F:hydrolase activity"/>
    <property type="evidence" value="ECO:0007669"/>
    <property type="project" value="UniProtKB-KW"/>
</dbReference>
<evidence type="ECO:0000313" key="5">
    <source>
        <dbReference type="Proteomes" id="UP001606300"/>
    </source>
</evidence>
<dbReference type="SUPFAM" id="SSF82171">
    <property type="entry name" value="DPP6 N-terminal domain-like"/>
    <property type="match status" value="1"/>
</dbReference>
<name>A0ABW7EKX7_9BURK</name>
<keyword evidence="5" id="KW-1185">Reference proteome</keyword>
<dbReference type="SUPFAM" id="SSF53474">
    <property type="entry name" value="alpha/beta-Hydrolases"/>
    <property type="match status" value="1"/>
</dbReference>
<dbReference type="InterPro" id="IPR001375">
    <property type="entry name" value="Peptidase_S9_cat"/>
</dbReference>
<feature type="domain" description="Peptidase S9 prolyl oligopeptidase catalytic" evidence="3">
    <location>
        <begin position="448"/>
        <end position="659"/>
    </location>
</feature>
<dbReference type="InterPro" id="IPR029058">
    <property type="entry name" value="AB_hydrolase_fold"/>
</dbReference>
<evidence type="ECO:0000256" key="2">
    <source>
        <dbReference type="SAM" id="SignalP"/>
    </source>
</evidence>
<evidence type="ECO:0000259" key="3">
    <source>
        <dbReference type="Pfam" id="PF00326"/>
    </source>
</evidence>
<feature type="signal peptide" evidence="2">
    <location>
        <begin position="1"/>
        <end position="17"/>
    </location>
</feature>
<proteinExistence type="predicted"/>
<feature type="chain" id="PRO_5046323706" evidence="2">
    <location>
        <begin position="18"/>
        <end position="663"/>
    </location>
</feature>
<gene>
    <name evidence="4" type="ORF">ACG02S_09500</name>
</gene>
<dbReference type="Gene3D" id="3.40.50.1820">
    <property type="entry name" value="alpha/beta hydrolase"/>
    <property type="match status" value="1"/>
</dbReference>
<dbReference type="EC" id="3.4.-.-" evidence="4"/>
<dbReference type="RefSeq" id="WP_394470210.1">
    <property type="nucleotide sequence ID" value="NZ_JBIGHY010000003.1"/>
</dbReference>
<accession>A0ABW7EKX7</accession>
<sequence length="663" mass="73076">MALTLAIALGGVAPVQAAADTPPLPAEIFFRHPAVLQVKLSPGGRYVGLTRVHDNRRAALLVVDLQSSEPAKVVAFFAKQDVAWFDWVNDERLLFQLGKIEPARHTTHLPGLYAVDADGGKLAELICSEIDSCMQQSDSLRPDHVLLSVPRQQPGVRPDEVIVGRFDFQLRHVEPKWLNVKSGLVRKMDMPPPPERAVQWIFDSKGQPRVAMSLYDDDGRGVLHWLAPGADQWRQLASFKLVEPPFTALGVSDDGQLYVTEPRGPAREAVLTTFDFAAGKPAARPLVQAPGFDFSGELLHGAPGQGVLGVSLHADSQVTVWTDPAMKKFQAEADARLPGRVNRIDCRRCGAPDMVALVHSYADRDPGRYLLYRADTKRWENVAVVMPGTRAQQMAAVDFQRIQARDGRDLPVWLTLPQGVAPGQPAPAVVLVHGGPWLRNGHWRWEPMAQFLASRGYLVIEPEFRGSQGYGDAHFKAGFKQWGLAMQDDLADALLWARKTSLATDSACVMGASYGGYATAMGLIRHPELFRCGVSWVGVADLPLHLEGGFFVVDDLHGYARRHAYPELIGDAKKDAAQLIEVSPVHQASRIKAPLLLAYGADDVRVPKDHGRRLRDAMTKAGNPPEYVEYENEGHGWQQMSTRLDFARRVESFLGRHLKPAAP</sequence>
<dbReference type="Pfam" id="PF00326">
    <property type="entry name" value="Peptidase_S9"/>
    <property type="match status" value="1"/>
</dbReference>
<dbReference type="EMBL" id="JBIGHY010000003">
    <property type="protein sequence ID" value="MFG6414131.1"/>
    <property type="molecule type" value="Genomic_DNA"/>
</dbReference>